<dbReference type="FunFam" id="3.40.50.300:FF:002053">
    <property type="entry name" value="ABC transporter ATP-binding protein"/>
    <property type="match status" value="1"/>
</dbReference>
<keyword evidence="4" id="KW-0067">ATP-binding</keyword>
<proteinExistence type="inferred from homology"/>
<dbReference type="PROSITE" id="PS50893">
    <property type="entry name" value="ABC_TRANSPORTER_2"/>
    <property type="match status" value="2"/>
</dbReference>
<dbReference type="EMBL" id="NEVM01000002">
    <property type="protein sequence ID" value="OZI34122.1"/>
    <property type="molecule type" value="Genomic_DNA"/>
</dbReference>
<dbReference type="SMART" id="SM00382">
    <property type="entry name" value="AAA"/>
    <property type="match status" value="2"/>
</dbReference>
<dbReference type="InterPro" id="IPR050611">
    <property type="entry name" value="ABCF"/>
</dbReference>
<dbReference type="InterPro" id="IPR017871">
    <property type="entry name" value="ABC_transporter-like_CS"/>
</dbReference>
<keyword evidence="11" id="KW-1185">Reference proteome</keyword>
<sequence length="645" mass="71374">MTLRRGTKVLLDGAEFVVNPGERVGIVGKNGAGKSTLFALLTGALDQDAGTLTLPEGWRIASVKQEIAADDRPARDFVIDGDVHLRELQRRRAALRDSQGTEIAETEAALVEAGAWSANSRAEQLLAGLGFKPAEWTQPVNSFSGGWRMRLALARALMAPSELLLLDEPTNHLDLDAMLWLEKWLASYQGTVLLISHDTEFLDAVARAILHFDHAKLVRYRGGYQDFLTQRAERLRQTSIAFERQTREAARLQSFIDRFKAKASKAKQAQSRVKALSRMEALAPLHAEAGIDIRIPSPDHMPDPLLVLDKLSAGYTTDDGQQVSILRDVTLMVRAGSRIGVLGANGAGKSTLIKTLAEELQVQGGERRASRGLAIGYFHQHQLDMLDLEATPLMHLARIAPDAREQELRNYLGGFGFSGDTVNGKVAPMSGGEKARLALSLIVWQKPNLLLLDEPSNHLDVETREALATALAEFAGSMLLVSHDRHLLRTTVDSFWIVADGAVREFDGDLEDYREWLAARNAEERAGQRAADKAEAARAEDGAEPAIDRKQQRRLEAEQRQRLAVARKPLQARLAKVETAMEKARARLAELDALVADADLYTDARRTERQQVMSEHGELSKQLESQEEEWLTLQEEIEAIEREAG</sequence>
<comment type="similarity">
    <text evidence="5">Belongs to the ABC transporter superfamily. ABCF family. YheS subfamily.</text>
</comment>
<dbReference type="GO" id="GO:0005524">
    <property type="term" value="F:ATP binding"/>
    <property type="evidence" value="ECO:0007669"/>
    <property type="project" value="UniProtKB-KW"/>
</dbReference>
<dbReference type="Proteomes" id="UP000216020">
    <property type="component" value="Unassembled WGS sequence"/>
</dbReference>
<name>A0A261SAZ1_9BORD</name>
<gene>
    <name evidence="10" type="ORF">CAL29_11235</name>
</gene>
<keyword evidence="1" id="KW-0472">Membrane</keyword>
<dbReference type="InterPro" id="IPR032781">
    <property type="entry name" value="ABC_tran_Xtn"/>
</dbReference>
<feature type="region of interest" description="Disordered" evidence="8">
    <location>
        <begin position="524"/>
        <end position="551"/>
    </location>
</feature>
<dbReference type="PROSITE" id="PS00211">
    <property type="entry name" value="ABC_TRANSPORTER_1"/>
    <property type="match status" value="2"/>
</dbReference>
<organism evidence="10 11">
    <name type="scientific">Bordetella genomosp. 10</name>
    <dbReference type="NCBI Taxonomy" id="1416804"/>
    <lineage>
        <taxon>Bacteria</taxon>
        <taxon>Pseudomonadati</taxon>
        <taxon>Pseudomonadota</taxon>
        <taxon>Betaproteobacteria</taxon>
        <taxon>Burkholderiales</taxon>
        <taxon>Alcaligenaceae</taxon>
        <taxon>Bordetella</taxon>
    </lineage>
</organism>
<dbReference type="Gene3D" id="3.40.50.300">
    <property type="entry name" value="P-loop containing nucleotide triphosphate hydrolases"/>
    <property type="match status" value="2"/>
</dbReference>
<evidence type="ECO:0000256" key="2">
    <source>
        <dbReference type="ARBA" id="ARBA00022737"/>
    </source>
</evidence>
<keyword evidence="2" id="KW-0677">Repeat</keyword>
<dbReference type="GO" id="GO:0016887">
    <property type="term" value="F:ATP hydrolysis activity"/>
    <property type="evidence" value="ECO:0007669"/>
    <property type="project" value="InterPro"/>
</dbReference>
<evidence type="ECO:0000256" key="3">
    <source>
        <dbReference type="ARBA" id="ARBA00022741"/>
    </source>
</evidence>
<comment type="caution">
    <text evidence="10">The sequence shown here is derived from an EMBL/GenBank/DDBJ whole genome shotgun (WGS) entry which is preliminary data.</text>
</comment>
<dbReference type="InterPro" id="IPR027417">
    <property type="entry name" value="P-loop_NTPase"/>
</dbReference>
<reference evidence="11" key="1">
    <citation type="submission" date="2017-05" db="EMBL/GenBank/DDBJ databases">
        <title>Complete and WGS of Bordetella genogroups.</title>
        <authorList>
            <person name="Spilker T."/>
            <person name="Lipuma J."/>
        </authorList>
    </citation>
    <scope>NUCLEOTIDE SEQUENCE [LARGE SCALE GENOMIC DNA]</scope>
    <source>
        <strain evidence="11">AU16122</strain>
    </source>
</reference>
<feature type="domain" description="ABC transporter" evidence="9">
    <location>
        <begin position="3"/>
        <end position="239"/>
    </location>
</feature>
<protein>
    <recommendedName>
        <fullName evidence="6">Probable ATP-binding protein YheS</fullName>
    </recommendedName>
</protein>
<dbReference type="InterPro" id="IPR003439">
    <property type="entry name" value="ABC_transporter-like_ATP-bd"/>
</dbReference>
<evidence type="ECO:0000259" key="9">
    <source>
        <dbReference type="PROSITE" id="PS50893"/>
    </source>
</evidence>
<keyword evidence="3" id="KW-0547">Nucleotide-binding</keyword>
<dbReference type="Pfam" id="PF00005">
    <property type="entry name" value="ABC_tran"/>
    <property type="match status" value="2"/>
</dbReference>
<evidence type="ECO:0000256" key="4">
    <source>
        <dbReference type="ARBA" id="ARBA00022840"/>
    </source>
</evidence>
<dbReference type="PANTHER" id="PTHR19211:SF14">
    <property type="entry name" value="ATP-BINDING CASSETTE SUB-FAMILY F MEMBER 1"/>
    <property type="match status" value="1"/>
</dbReference>
<evidence type="ECO:0000256" key="5">
    <source>
        <dbReference type="ARBA" id="ARBA00061571"/>
    </source>
</evidence>
<feature type="coiled-coil region" evidence="7">
    <location>
        <begin position="574"/>
        <end position="643"/>
    </location>
</feature>
<evidence type="ECO:0000256" key="1">
    <source>
        <dbReference type="ARBA" id="ARBA00022475"/>
    </source>
</evidence>
<dbReference type="AlphaFoldDB" id="A0A261SAZ1"/>
<evidence type="ECO:0000313" key="10">
    <source>
        <dbReference type="EMBL" id="OZI34122.1"/>
    </source>
</evidence>
<dbReference type="InterPro" id="IPR032524">
    <property type="entry name" value="ABC_tran_C"/>
</dbReference>
<dbReference type="InterPro" id="IPR003593">
    <property type="entry name" value="AAA+_ATPase"/>
</dbReference>
<dbReference type="SUPFAM" id="SSF52540">
    <property type="entry name" value="P-loop containing nucleoside triphosphate hydrolases"/>
    <property type="match status" value="2"/>
</dbReference>
<feature type="domain" description="ABC transporter" evidence="9">
    <location>
        <begin position="306"/>
        <end position="525"/>
    </location>
</feature>
<accession>A0A261SAZ1</accession>
<keyword evidence="7" id="KW-0175">Coiled coil</keyword>
<evidence type="ECO:0000313" key="11">
    <source>
        <dbReference type="Proteomes" id="UP000216020"/>
    </source>
</evidence>
<dbReference type="FunFam" id="3.40.50.300:FF:000011">
    <property type="entry name" value="Putative ABC transporter ATP-binding component"/>
    <property type="match status" value="1"/>
</dbReference>
<dbReference type="Pfam" id="PF16326">
    <property type="entry name" value="ABC_tran_CTD"/>
    <property type="match status" value="1"/>
</dbReference>
<dbReference type="PANTHER" id="PTHR19211">
    <property type="entry name" value="ATP-BINDING TRANSPORT PROTEIN-RELATED"/>
    <property type="match status" value="1"/>
</dbReference>
<evidence type="ECO:0000256" key="7">
    <source>
        <dbReference type="SAM" id="Coils"/>
    </source>
</evidence>
<keyword evidence="1" id="KW-1003">Cell membrane</keyword>
<evidence type="ECO:0000256" key="8">
    <source>
        <dbReference type="SAM" id="MobiDB-lite"/>
    </source>
</evidence>
<evidence type="ECO:0000256" key="6">
    <source>
        <dbReference type="ARBA" id="ARBA00069073"/>
    </source>
</evidence>
<dbReference type="CDD" id="cd03221">
    <property type="entry name" value="ABCF_EF-3"/>
    <property type="match status" value="2"/>
</dbReference>
<dbReference type="Pfam" id="PF12848">
    <property type="entry name" value="ABC_tran_Xtn"/>
    <property type="match status" value="1"/>
</dbReference>